<gene>
    <name evidence="1" type="ORF">DERYTH_LOCUS24802</name>
</gene>
<protein>
    <submittedName>
        <fullName evidence="1">2080_t:CDS:1</fullName>
    </submittedName>
</protein>
<name>A0A9N9K5G8_9GLOM</name>
<reference evidence="1" key="1">
    <citation type="submission" date="2021-06" db="EMBL/GenBank/DDBJ databases">
        <authorList>
            <person name="Kallberg Y."/>
            <person name="Tangrot J."/>
            <person name="Rosling A."/>
        </authorList>
    </citation>
    <scope>NUCLEOTIDE SEQUENCE</scope>
    <source>
        <strain evidence="1">MA453B</strain>
    </source>
</reference>
<keyword evidence="2" id="KW-1185">Reference proteome</keyword>
<sequence>MYFDVYSNYCKPGEVYEPKSCCRLQCGYVMNVENFGMIDVYNVNNVILIIESKMLANEDPAYFDG</sequence>
<evidence type="ECO:0000313" key="1">
    <source>
        <dbReference type="EMBL" id="CAG8808061.1"/>
    </source>
</evidence>
<organism evidence="1 2">
    <name type="scientific">Dentiscutata erythropus</name>
    <dbReference type="NCBI Taxonomy" id="1348616"/>
    <lineage>
        <taxon>Eukaryota</taxon>
        <taxon>Fungi</taxon>
        <taxon>Fungi incertae sedis</taxon>
        <taxon>Mucoromycota</taxon>
        <taxon>Glomeromycotina</taxon>
        <taxon>Glomeromycetes</taxon>
        <taxon>Diversisporales</taxon>
        <taxon>Gigasporaceae</taxon>
        <taxon>Dentiscutata</taxon>
    </lineage>
</organism>
<dbReference type="Proteomes" id="UP000789405">
    <property type="component" value="Unassembled WGS sequence"/>
</dbReference>
<evidence type="ECO:0000313" key="2">
    <source>
        <dbReference type="Proteomes" id="UP000789405"/>
    </source>
</evidence>
<dbReference type="EMBL" id="CAJVPY010043277">
    <property type="protein sequence ID" value="CAG8808061.1"/>
    <property type="molecule type" value="Genomic_DNA"/>
</dbReference>
<dbReference type="AlphaFoldDB" id="A0A9N9K5G8"/>
<proteinExistence type="predicted"/>
<comment type="caution">
    <text evidence="1">The sequence shown here is derived from an EMBL/GenBank/DDBJ whole genome shotgun (WGS) entry which is preliminary data.</text>
</comment>
<accession>A0A9N9K5G8</accession>